<gene>
    <name evidence="11" type="primary">QUP3</name>
    <name evidence="11" type="ORF">PICST_28497</name>
</gene>
<dbReference type="SUPFAM" id="SSF103473">
    <property type="entry name" value="MFS general substrate transporter"/>
    <property type="match status" value="1"/>
</dbReference>
<dbReference type="NCBIfam" id="TIGR00879">
    <property type="entry name" value="SP"/>
    <property type="match status" value="1"/>
</dbReference>
<dbReference type="KEGG" id="pic:PICST_28497"/>
<comment type="caution">
    <text evidence="11">The sequence shown here is derived from an EMBL/GenBank/DDBJ whole genome shotgun (WGS) entry which is preliminary data.</text>
</comment>
<dbReference type="InterPro" id="IPR005829">
    <property type="entry name" value="Sugar_transporter_CS"/>
</dbReference>
<protein>
    <submittedName>
        <fullName evidence="11">Quinate permease</fullName>
    </submittedName>
</protein>
<organism evidence="11 12">
    <name type="scientific">Scheffersomyces stipitis (strain ATCC 58785 / CBS 6054 / NBRC 10063 / NRRL Y-11545)</name>
    <name type="common">Yeast</name>
    <name type="synonym">Pichia stipitis</name>
    <dbReference type="NCBI Taxonomy" id="322104"/>
    <lineage>
        <taxon>Eukaryota</taxon>
        <taxon>Fungi</taxon>
        <taxon>Dikarya</taxon>
        <taxon>Ascomycota</taxon>
        <taxon>Saccharomycotina</taxon>
        <taxon>Pichiomycetes</taxon>
        <taxon>Debaryomycetaceae</taxon>
        <taxon>Scheffersomyces</taxon>
    </lineage>
</organism>
<keyword evidence="5 8" id="KW-1133">Transmembrane helix</keyword>
<dbReference type="AlphaFoldDB" id="A3GG74"/>
<dbReference type="FunFam" id="1.20.1250.20:FF:000313">
    <property type="entry name" value="MFS quinate transporter"/>
    <property type="match status" value="1"/>
</dbReference>
<feature type="transmembrane region" description="Helical" evidence="8">
    <location>
        <begin position="323"/>
        <end position="344"/>
    </location>
</feature>
<dbReference type="HOGENOM" id="CLU_001265_30_12_1"/>
<comment type="subcellular location">
    <subcellularLocation>
        <location evidence="1">Membrane</location>
        <topology evidence="1">Multi-pass membrane protein</topology>
    </subcellularLocation>
</comment>
<evidence type="ECO:0000313" key="11">
    <source>
        <dbReference type="EMBL" id="EAZ63468.1"/>
    </source>
</evidence>
<feature type="transmembrane region" description="Helical" evidence="8">
    <location>
        <begin position="279"/>
        <end position="303"/>
    </location>
</feature>
<evidence type="ECO:0000256" key="9">
    <source>
        <dbReference type="SAM" id="SignalP"/>
    </source>
</evidence>
<feature type="signal peptide" evidence="9">
    <location>
        <begin position="1"/>
        <end position="30"/>
    </location>
</feature>
<feature type="transmembrane region" description="Helical" evidence="8">
    <location>
        <begin position="458"/>
        <end position="477"/>
    </location>
</feature>
<dbReference type="Pfam" id="PF00083">
    <property type="entry name" value="Sugar_tr"/>
    <property type="match status" value="1"/>
</dbReference>
<sequence length="569" mass="63130">MGHDDSPPQIYNRTLFLSVFVFGILGAARGYDEGCISGNITLPSFKSRFGLADTTKSADYLANLKSNITSMVQLGSIGGSIIAMYTVDKLGRVRALQAVCILWIIGAAIQVSAGSVGQLYAGRLIEGLAIGQTTTIGPSMTEIAPNKIRGLCVCIFSGAVYFGIFLGYCANYGSVLHQPNDSDIQWRITVSLKIVLAGIIFILSFLFCLESPRWLLQVNRPDEAIKNLSKLRHLPIDHPYIVAEVSDINEQVLEEKEAVESSNIFEKFKSIFTVKSYRYRFFAVSALAQILGQWSGANAITIYASELFSFAGIKGTDQLKMSAVLGVVKFISAYLSAFFIIDFLGRRRALYVGISVQLLSILYFAIFITIVPQADDVNYVLSPSQSKAARAALAAVFLSGTGWTMGFNSIQYLVGSEMFPLKIRSFAQSLVMVLHFGMQYGNSKAVPKMLLAMNNYGAFYFFVGVMVMSLFWAWFFVPEVTGRSLESMEDIFNLPWYIIGRKGPELCPDYSEINKITHTTSRGNTYVDNIAYNIDQSKIEQAYIEDINNNKAESLLRRDSEDKENEKKL</sequence>
<dbReference type="Gene3D" id="1.20.1250.20">
    <property type="entry name" value="MFS general substrate transporter like domains"/>
    <property type="match status" value="1"/>
</dbReference>
<keyword evidence="4 8" id="KW-0812">Transmembrane</keyword>
<name>A3GG74_PICST</name>
<dbReference type="PROSITE" id="PS00216">
    <property type="entry name" value="SUGAR_TRANSPORT_1"/>
    <property type="match status" value="1"/>
</dbReference>
<dbReference type="Proteomes" id="UP000002258">
    <property type="component" value="Chromosome 1"/>
</dbReference>
<feature type="chain" id="PRO_5002653263" evidence="9">
    <location>
        <begin position="31"/>
        <end position="569"/>
    </location>
</feature>
<reference evidence="11 12" key="1">
    <citation type="journal article" date="2007" name="Nat. Biotechnol.">
        <title>Genome sequence of the lignocellulose-bioconverting and xylose-fermenting yeast Pichia stipitis.</title>
        <authorList>
            <person name="Jeffries T.W."/>
            <person name="Grigoriev I.V."/>
            <person name="Grimwood J."/>
            <person name="Laplaza J.M."/>
            <person name="Aerts A."/>
            <person name="Salamov A."/>
            <person name="Schmutz J."/>
            <person name="Lindquist E."/>
            <person name="Dehal P."/>
            <person name="Shapiro H."/>
            <person name="Jin Y.S."/>
            <person name="Passoth V."/>
            <person name="Richardson P.M."/>
        </authorList>
    </citation>
    <scope>NUCLEOTIDE SEQUENCE [LARGE SCALE GENOMIC DNA]</scope>
    <source>
        <strain evidence="12">ATCC 58785 / CBS 6054 / NBRC 10063 / NRRL Y-11545</strain>
    </source>
</reference>
<dbReference type="EMBL" id="AAVQ01000001">
    <property type="protein sequence ID" value="EAZ63468.1"/>
    <property type="molecule type" value="Genomic_DNA"/>
</dbReference>
<dbReference type="InParanoid" id="A3GG74"/>
<keyword evidence="9" id="KW-0732">Signal</keyword>
<dbReference type="GO" id="GO:0005351">
    <property type="term" value="F:carbohydrate:proton symporter activity"/>
    <property type="evidence" value="ECO:0007669"/>
    <property type="project" value="TreeGrafter"/>
</dbReference>
<dbReference type="PROSITE" id="PS50850">
    <property type="entry name" value="MFS"/>
    <property type="match status" value="1"/>
</dbReference>
<dbReference type="PANTHER" id="PTHR48022">
    <property type="entry name" value="PLASTIDIC GLUCOSE TRANSPORTER 4"/>
    <property type="match status" value="1"/>
</dbReference>
<dbReference type="InterPro" id="IPR050360">
    <property type="entry name" value="MFS_Sugar_Transporters"/>
</dbReference>
<feature type="transmembrane region" description="Helical" evidence="8">
    <location>
        <begin position="391"/>
        <end position="414"/>
    </location>
</feature>
<dbReference type="GeneID" id="4851273"/>
<dbReference type="InterPro" id="IPR005828">
    <property type="entry name" value="MFS_sugar_transport-like"/>
</dbReference>
<dbReference type="InterPro" id="IPR036259">
    <property type="entry name" value="MFS_trans_sf"/>
</dbReference>
<dbReference type="InterPro" id="IPR003663">
    <property type="entry name" value="Sugar/inositol_transpt"/>
</dbReference>
<dbReference type="GO" id="GO:0016020">
    <property type="term" value="C:membrane"/>
    <property type="evidence" value="ECO:0007669"/>
    <property type="project" value="UniProtKB-SubCell"/>
</dbReference>
<evidence type="ECO:0000256" key="2">
    <source>
        <dbReference type="ARBA" id="ARBA00010992"/>
    </source>
</evidence>
<feature type="transmembrane region" description="Helical" evidence="8">
    <location>
        <begin position="188"/>
        <end position="209"/>
    </location>
</feature>
<dbReference type="RefSeq" id="XP_001387491.1">
    <property type="nucleotide sequence ID" value="XM_001387454.1"/>
</dbReference>
<evidence type="ECO:0000256" key="4">
    <source>
        <dbReference type="ARBA" id="ARBA00022692"/>
    </source>
</evidence>
<evidence type="ECO:0000256" key="6">
    <source>
        <dbReference type="ARBA" id="ARBA00023136"/>
    </source>
</evidence>
<proteinExistence type="inferred from homology"/>
<evidence type="ECO:0000256" key="1">
    <source>
        <dbReference type="ARBA" id="ARBA00004141"/>
    </source>
</evidence>
<dbReference type="InterPro" id="IPR020846">
    <property type="entry name" value="MFS_dom"/>
</dbReference>
<dbReference type="PANTHER" id="PTHR48022:SF8">
    <property type="entry name" value="MAJOR FACILITATOR SUPERFAMILY (MFS) PROFILE DOMAIN-CONTAINING PROTEIN-RELATED"/>
    <property type="match status" value="1"/>
</dbReference>
<feature type="domain" description="Major facilitator superfamily (MFS) profile" evidence="10">
    <location>
        <begin position="18"/>
        <end position="481"/>
    </location>
</feature>
<feature type="transmembrane region" description="Helical" evidence="8">
    <location>
        <begin position="351"/>
        <end position="371"/>
    </location>
</feature>
<dbReference type="PRINTS" id="PR00171">
    <property type="entry name" value="SUGRTRNSPORT"/>
</dbReference>
<evidence type="ECO:0000256" key="8">
    <source>
        <dbReference type="SAM" id="Phobius"/>
    </source>
</evidence>
<evidence type="ECO:0000256" key="3">
    <source>
        <dbReference type="ARBA" id="ARBA00022448"/>
    </source>
</evidence>
<keyword evidence="3 7" id="KW-0813">Transport</keyword>
<evidence type="ECO:0000256" key="5">
    <source>
        <dbReference type="ARBA" id="ARBA00022989"/>
    </source>
</evidence>
<accession>A3GG74</accession>
<dbReference type="OrthoDB" id="508119at2759"/>
<evidence type="ECO:0000259" key="10">
    <source>
        <dbReference type="PROSITE" id="PS50850"/>
    </source>
</evidence>
<evidence type="ECO:0000313" key="12">
    <source>
        <dbReference type="Proteomes" id="UP000002258"/>
    </source>
</evidence>
<comment type="similarity">
    <text evidence="2 7">Belongs to the major facilitator superfamily. Sugar transporter (TC 2.A.1.1) family.</text>
</comment>
<dbReference type="OMA" id="PSNRYRI"/>
<keyword evidence="6 8" id="KW-0472">Membrane</keyword>
<feature type="transmembrane region" description="Helical" evidence="8">
    <location>
        <begin position="148"/>
        <end position="168"/>
    </location>
</feature>
<dbReference type="eggNOG" id="KOG0254">
    <property type="taxonomic scope" value="Eukaryota"/>
</dbReference>
<evidence type="ECO:0000256" key="7">
    <source>
        <dbReference type="RuleBase" id="RU003346"/>
    </source>
</evidence>
<keyword evidence="12" id="KW-1185">Reference proteome</keyword>